<dbReference type="GO" id="GO:0008270">
    <property type="term" value="F:zinc ion binding"/>
    <property type="evidence" value="ECO:0007669"/>
    <property type="project" value="UniProtKB-KW"/>
</dbReference>
<evidence type="ECO:0000256" key="4">
    <source>
        <dbReference type="ARBA" id="ARBA00022801"/>
    </source>
</evidence>
<dbReference type="Pfam" id="PF02338">
    <property type="entry name" value="OTU"/>
    <property type="match status" value="1"/>
</dbReference>
<keyword evidence="9" id="KW-1185">Reference proteome</keyword>
<dbReference type="GO" id="GO:0004843">
    <property type="term" value="F:cysteine-type deubiquitinase activity"/>
    <property type="evidence" value="ECO:0007669"/>
    <property type="project" value="UniProtKB-UniRule"/>
</dbReference>
<dbReference type="EC" id="3.4.19.12" evidence="6"/>
<comment type="catalytic activity">
    <reaction evidence="1 6">
        <text>Thiol-dependent hydrolysis of ester, thioester, amide, peptide and isopeptide bonds formed by the C-terminal Gly of ubiquitin (a 76-residue protein attached to proteins as an intracellular targeting signal).</text>
        <dbReference type="EC" id="3.4.19.12"/>
    </reaction>
</comment>
<dbReference type="InterPro" id="IPR029071">
    <property type="entry name" value="Ubiquitin-like_domsf"/>
</dbReference>
<dbReference type="Gene3D" id="3.90.70.80">
    <property type="match status" value="1"/>
</dbReference>
<gene>
    <name evidence="8" type="primary">YOD1</name>
    <name evidence="8" type="ORF">NPIL_503791</name>
</gene>
<comment type="function">
    <text evidence="6">Hydrolase that can remove conjugated ubiquitin from proteins and may therefore play an important regulatory role at the level of protein turnover by preventing degradation.</text>
</comment>
<dbReference type="InterPro" id="IPR038765">
    <property type="entry name" value="Papain-like_cys_pep_sf"/>
</dbReference>
<sequence>MASNYYILRCESMLGTFTLTELNFDSTVEDLRVILLKLTAVKRNALKIFVGYPPKLLAIENGNLMLTELNILSGDTIIIEIKKDEPGDALEEAALGAQRNDIRAALRAEENYFKDEVMNHPAIMMRYVVPSNSSCLFTSVNFTLTNGTGKEDPNFSRKIIAYVVRNNPDKYNEVFLGKTNRAYSAWIRDPNNWGGAIELSILSEHFEIEIVAIDILSLTAHRFGENNDYQNRVFLVYDGIHYDPLVLIYKDYTQTIFPTSDQGPMDMAMELAREARSNNLFSDEANISFFCKSCKREVKGVKEADEHKLLTGHDKFY</sequence>
<evidence type="ECO:0000256" key="1">
    <source>
        <dbReference type="ARBA" id="ARBA00000707"/>
    </source>
</evidence>
<evidence type="ECO:0000313" key="9">
    <source>
        <dbReference type="Proteomes" id="UP000887013"/>
    </source>
</evidence>
<evidence type="ECO:0000256" key="6">
    <source>
        <dbReference type="RuleBase" id="RU367104"/>
    </source>
</evidence>
<comment type="subcellular location">
    <subcellularLocation>
        <location evidence="6">Cytoplasm</location>
    </subcellularLocation>
</comment>
<dbReference type="EMBL" id="BMAW01016467">
    <property type="protein sequence ID" value="GFT49141.1"/>
    <property type="molecule type" value="Genomic_DNA"/>
</dbReference>
<dbReference type="PANTHER" id="PTHR13312">
    <property type="entry name" value="HIV-INDUCED PROTEIN-7-LIKE PROTEASE"/>
    <property type="match status" value="1"/>
</dbReference>
<keyword evidence="2" id="KW-0645">Protease</keyword>
<feature type="domain" description="OTU" evidence="7">
    <location>
        <begin position="124"/>
        <end position="248"/>
    </location>
</feature>
<dbReference type="GO" id="GO:0005634">
    <property type="term" value="C:nucleus"/>
    <property type="evidence" value="ECO:0007669"/>
    <property type="project" value="TreeGrafter"/>
</dbReference>
<accession>A0A8X6TUU3</accession>
<comment type="caution">
    <text evidence="8">The sequence shown here is derived from an EMBL/GenBank/DDBJ whole genome shotgun (WGS) entry which is preliminary data.</text>
</comment>
<dbReference type="Proteomes" id="UP000887013">
    <property type="component" value="Unassembled WGS sequence"/>
</dbReference>
<dbReference type="SUPFAM" id="SSF54001">
    <property type="entry name" value="Cysteine proteinases"/>
    <property type="match status" value="1"/>
</dbReference>
<keyword evidence="3 6" id="KW-0833">Ubl conjugation pathway</keyword>
<evidence type="ECO:0000256" key="5">
    <source>
        <dbReference type="ARBA" id="ARBA00022807"/>
    </source>
</evidence>
<dbReference type="GO" id="GO:0030968">
    <property type="term" value="P:endoplasmic reticulum unfolded protein response"/>
    <property type="evidence" value="ECO:0007669"/>
    <property type="project" value="TreeGrafter"/>
</dbReference>
<evidence type="ECO:0000313" key="8">
    <source>
        <dbReference type="EMBL" id="GFT49141.1"/>
    </source>
</evidence>
<name>A0A8X6TUU3_NEPPI</name>
<reference evidence="8" key="1">
    <citation type="submission" date="2020-08" db="EMBL/GenBank/DDBJ databases">
        <title>Multicomponent nature underlies the extraordinary mechanical properties of spider dragline silk.</title>
        <authorList>
            <person name="Kono N."/>
            <person name="Nakamura H."/>
            <person name="Mori M."/>
            <person name="Yoshida Y."/>
            <person name="Ohtoshi R."/>
            <person name="Malay A.D."/>
            <person name="Moran D.A.P."/>
            <person name="Tomita M."/>
            <person name="Numata K."/>
            <person name="Arakawa K."/>
        </authorList>
    </citation>
    <scope>NUCLEOTIDE SEQUENCE</scope>
</reference>
<organism evidence="8 9">
    <name type="scientific">Nephila pilipes</name>
    <name type="common">Giant wood spider</name>
    <name type="synonym">Nephila maculata</name>
    <dbReference type="NCBI Taxonomy" id="299642"/>
    <lineage>
        <taxon>Eukaryota</taxon>
        <taxon>Metazoa</taxon>
        <taxon>Ecdysozoa</taxon>
        <taxon>Arthropoda</taxon>
        <taxon>Chelicerata</taxon>
        <taxon>Arachnida</taxon>
        <taxon>Araneae</taxon>
        <taxon>Araneomorphae</taxon>
        <taxon>Entelegynae</taxon>
        <taxon>Araneoidea</taxon>
        <taxon>Nephilidae</taxon>
        <taxon>Nephila</taxon>
    </lineage>
</organism>
<dbReference type="OrthoDB" id="65596at2759"/>
<dbReference type="SUPFAM" id="SSF54236">
    <property type="entry name" value="Ubiquitin-like"/>
    <property type="match status" value="1"/>
</dbReference>
<keyword evidence="4 6" id="KW-0378">Hydrolase</keyword>
<dbReference type="CDD" id="cd22745">
    <property type="entry name" value="OTU_OTU1"/>
    <property type="match status" value="1"/>
</dbReference>
<dbReference type="PROSITE" id="PS50802">
    <property type="entry name" value="OTU"/>
    <property type="match status" value="1"/>
</dbReference>
<protein>
    <recommendedName>
        <fullName evidence="6">Ubiquitin thioesterase OTU</fullName>
        <ecNumber evidence="6">3.4.19.12</ecNumber>
    </recommendedName>
</protein>
<dbReference type="Gene3D" id="3.10.20.90">
    <property type="entry name" value="Phosphatidylinositol 3-kinase Catalytic Subunit, Chain A, domain 1"/>
    <property type="match status" value="1"/>
</dbReference>
<dbReference type="GO" id="GO:0016579">
    <property type="term" value="P:protein deubiquitination"/>
    <property type="evidence" value="ECO:0007669"/>
    <property type="project" value="TreeGrafter"/>
</dbReference>
<dbReference type="InterPro" id="IPR048857">
    <property type="entry name" value="OTU1_Ubl"/>
</dbReference>
<dbReference type="GO" id="GO:0036503">
    <property type="term" value="P:ERAD pathway"/>
    <property type="evidence" value="ECO:0007669"/>
    <property type="project" value="TreeGrafter"/>
</dbReference>
<evidence type="ECO:0000259" key="7">
    <source>
        <dbReference type="PROSITE" id="PS50802"/>
    </source>
</evidence>
<keyword evidence="5 6" id="KW-0788">Thiol protease</keyword>
<keyword evidence="6" id="KW-0963">Cytoplasm</keyword>
<dbReference type="PANTHER" id="PTHR13312:SF0">
    <property type="entry name" value="UBIQUITIN THIOESTERASE OTU1"/>
    <property type="match status" value="1"/>
</dbReference>
<dbReference type="CDD" id="cd17059">
    <property type="entry name" value="Ubl_OTU1"/>
    <property type="match status" value="1"/>
</dbReference>
<proteinExistence type="predicted"/>
<dbReference type="InterPro" id="IPR003323">
    <property type="entry name" value="OTU_dom"/>
</dbReference>
<evidence type="ECO:0000256" key="2">
    <source>
        <dbReference type="ARBA" id="ARBA00022670"/>
    </source>
</evidence>
<evidence type="ECO:0000256" key="3">
    <source>
        <dbReference type="ARBA" id="ARBA00022786"/>
    </source>
</evidence>
<dbReference type="AlphaFoldDB" id="A0A8X6TUU3"/>
<dbReference type="GO" id="GO:0005829">
    <property type="term" value="C:cytosol"/>
    <property type="evidence" value="ECO:0007669"/>
    <property type="project" value="TreeGrafter"/>
</dbReference>